<dbReference type="EMBL" id="DQ665917">
    <property type="protein sequence ID" value="ABG25718.1"/>
    <property type="molecule type" value="Genomic_DNA"/>
</dbReference>
<accession>Q14VU7</accession>
<feature type="compositionally biased region" description="Polar residues" evidence="1">
    <location>
        <begin position="483"/>
        <end position="493"/>
    </location>
</feature>
<dbReference type="RefSeq" id="YP_656666.1">
    <property type="nucleotide sequence ID" value="NC_008211.1"/>
</dbReference>
<reference evidence="3" key="1">
    <citation type="journal article" date="1999" name="J. Cancer Res. Clin. Oncol.">
        <title>Genomic studies of the Lucke tumor herpesvirus (RaHV-1).</title>
        <authorList>
            <person name="Davison A.J."/>
            <person name="Sauerbier W."/>
            <person name="Dolan A."/>
            <person name="Addison C."/>
            <person name="McKinnell R.G."/>
        </authorList>
    </citation>
    <scope>NUCLEOTIDE SEQUENCE [LARGE SCALE GENOMIC DNA]</scope>
    <source>
        <strain evidence="3">McKinnell</strain>
    </source>
</reference>
<dbReference type="KEGG" id="vg:5141310"/>
<feature type="region of interest" description="Disordered" evidence="1">
    <location>
        <begin position="460"/>
        <end position="495"/>
    </location>
</feature>
<evidence type="ECO:0000313" key="3">
    <source>
        <dbReference type="Proteomes" id="UP000011238"/>
    </source>
</evidence>
<dbReference type="Proteomes" id="UP000011238">
    <property type="component" value="Segment"/>
</dbReference>
<protein>
    <submittedName>
        <fullName evidence="2">ORF11</fullName>
    </submittedName>
</protein>
<reference evidence="2 3" key="2">
    <citation type="journal article" date="2006" name="J. Gen. Virol.">
        <title>Genome sequences of two frog herpesviruses.</title>
        <authorList>
            <person name="Davison A.J."/>
            <person name="Cunningham C."/>
            <person name="Sauerbier W."/>
            <person name="McKinnell R.G."/>
        </authorList>
    </citation>
    <scope>NUCLEOTIDE SEQUENCE [LARGE SCALE GENOMIC DNA]</scope>
    <source>
        <strain evidence="2 3">McKinnell</strain>
    </source>
</reference>
<feature type="compositionally biased region" description="Basic and acidic residues" evidence="1">
    <location>
        <begin position="471"/>
        <end position="482"/>
    </location>
</feature>
<organism evidence="3">
    <name type="scientific">Ranid herpesvirus 1</name>
    <name type="common">Lucke tumor herpesvirus</name>
    <dbReference type="NCBI Taxonomy" id="85655"/>
    <lineage>
        <taxon>Viruses</taxon>
        <taxon>Duplodnaviria</taxon>
        <taxon>Heunggongvirae</taxon>
        <taxon>Peploviricota</taxon>
        <taxon>Herviviricetes</taxon>
        <taxon>Herpesvirales</taxon>
        <taxon>Alloherpesviridae</taxon>
        <taxon>Batravirus</taxon>
        <taxon>Batravirus ranidallo1</taxon>
    </lineage>
</organism>
<name>Q14VU7_9VIRU</name>
<feature type="compositionally biased region" description="Low complexity" evidence="1">
    <location>
        <begin position="551"/>
        <end position="563"/>
    </location>
</feature>
<sequence length="696" mass="78162">MEGQNATQLRARIQCFLHLIADLMHPKTVPDLVQFAKTAKLMPPKLLSTAQLSCAEKCQALLELFVAHPKHLVQVCGLIVIRRSELVNLIIGRYPPRELADYALFKNHRAVMGLCKMRWLDTVLRNGIICQRVYNYILRRHAPTTMKGVYLNMIDEEWSYGKLNMFVDCLRSVSTRVYISAQLHPPPRFDVPRIPNALSCFETQYYNPIESTSTESTSTQVCPECRDISGGAAAHESDSWRVTTAARLSDKHITCYKTESMREEYTQSFCQIPPPRRRSAVEIHPRTDFKNCSCKKTVTSTPGTQRGNTAETEIVTPVPPQVNAHGYHTTETNCGWSEPDLRMQSVPAEVCNGVQFEGNSHSPHTAQAHTQSQCSVAGSWGNNNAISCTTEDIILVGEEPQSRKHPPILDSTNTVWCNIKPVSSTTPEKPPPHMHQASHPTQHTHTPYKTTLGFISQHTQAPHTTVQHSIDSSREEKHHTDPNFRQSPNTATHVSPPAAPNANLAHLYFRPWSSTCTTQCTNASQSVPTSHVITPLYHHSLHNSTTPQTAHLSHPTHTSSYSTHSNHIAHSTFLWQSSTPSQPPSLFMQPHQYEGYTPRKRPSGTNFHTHSFEPKKAQYTPHTPYPVNNPTHSTNNNRLIHSSSAPNISMHPYYYYNEGTKETQSAPILKPTPRVPRAAQYPPMQYSPISSTYTNI</sequence>
<feature type="compositionally biased region" description="Polar residues" evidence="1">
    <location>
        <begin position="460"/>
        <end position="470"/>
    </location>
</feature>
<evidence type="ECO:0000313" key="2">
    <source>
        <dbReference type="EMBL" id="ABG25718.1"/>
    </source>
</evidence>
<feature type="region of interest" description="Disordered" evidence="1">
    <location>
        <begin position="543"/>
        <end position="563"/>
    </location>
</feature>
<evidence type="ECO:0000256" key="1">
    <source>
        <dbReference type="SAM" id="MobiDB-lite"/>
    </source>
</evidence>
<feature type="region of interest" description="Disordered" evidence="1">
    <location>
        <begin position="423"/>
        <end position="444"/>
    </location>
</feature>
<keyword evidence="3" id="KW-1185">Reference proteome</keyword>
<dbReference type="GeneID" id="5141310"/>
<proteinExistence type="predicted"/>